<comment type="caution">
    <text evidence="3">The sequence shown here is derived from an EMBL/GenBank/DDBJ whole genome shotgun (WGS) entry which is preliminary data.</text>
</comment>
<dbReference type="InterPro" id="IPR007349">
    <property type="entry name" value="DUF418"/>
</dbReference>
<gene>
    <name evidence="3" type="ORF">ACFQPC_13035</name>
</gene>
<keyword evidence="1" id="KW-0812">Transmembrane</keyword>
<feature type="transmembrane region" description="Helical" evidence="1">
    <location>
        <begin position="153"/>
        <end position="175"/>
    </location>
</feature>
<dbReference type="PANTHER" id="PTHR30590">
    <property type="entry name" value="INNER MEMBRANE PROTEIN"/>
    <property type="match status" value="1"/>
</dbReference>
<dbReference type="RefSeq" id="WP_382272356.1">
    <property type="nucleotide sequence ID" value="NZ_JBHTBU010000002.1"/>
</dbReference>
<reference evidence="4" key="1">
    <citation type="journal article" date="2019" name="Int. J. Syst. Evol. Microbiol.">
        <title>The Global Catalogue of Microorganisms (GCM) 10K type strain sequencing project: providing services to taxonomists for standard genome sequencing and annotation.</title>
        <authorList>
            <consortium name="The Broad Institute Genomics Platform"/>
            <consortium name="The Broad Institute Genome Sequencing Center for Infectious Disease"/>
            <person name="Wu L."/>
            <person name="Ma J."/>
        </authorList>
    </citation>
    <scope>NUCLEOTIDE SEQUENCE [LARGE SCALE GENOMIC DNA]</scope>
    <source>
        <strain evidence="4">KACC 12508</strain>
    </source>
</reference>
<keyword evidence="1" id="KW-1133">Transmembrane helix</keyword>
<keyword evidence="4" id="KW-1185">Reference proteome</keyword>
<dbReference type="Proteomes" id="UP001596542">
    <property type="component" value="Unassembled WGS sequence"/>
</dbReference>
<organism evidence="3 4">
    <name type="scientific">Herminiimonas glaciei</name>
    <dbReference type="NCBI Taxonomy" id="523788"/>
    <lineage>
        <taxon>Bacteria</taxon>
        <taxon>Pseudomonadati</taxon>
        <taxon>Pseudomonadota</taxon>
        <taxon>Betaproteobacteria</taxon>
        <taxon>Burkholderiales</taxon>
        <taxon>Oxalobacteraceae</taxon>
        <taxon>Herminiimonas</taxon>
    </lineage>
</organism>
<dbReference type="EMBL" id="JBHTBU010000002">
    <property type="protein sequence ID" value="MFC7288968.1"/>
    <property type="molecule type" value="Genomic_DNA"/>
</dbReference>
<feature type="transmembrane region" description="Helical" evidence="1">
    <location>
        <begin position="293"/>
        <end position="315"/>
    </location>
</feature>
<evidence type="ECO:0000313" key="4">
    <source>
        <dbReference type="Proteomes" id="UP001596542"/>
    </source>
</evidence>
<name>A0ABW2ICZ7_9BURK</name>
<feature type="transmembrane region" description="Helical" evidence="1">
    <location>
        <begin position="259"/>
        <end position="281"/>
    </location>
</feature>
<feature type="transmembrane region" description="Helical" evidence="1">
    <location>
        <begin position="363"/>
        <end position="384"/>
    </location>
</feature>
<feature type="transmembrane region" description="Helical" evidence="1">
    <location>
        <begin position="70"/>
        <end position="86"/>
    </location>
</feature>
<dbReference type="InterPro" id="IPR052529">
    <property type="entry name" value="Bact_Transport_Assoc"/>
</dbReference>
<dbReference type="Pfam" id="PF04235">
    <property type="entry name" value="DUF418"/>
    <property type="match status" value="1"/>
</dbReference>
<protein>
    <submittedName>
        <fullName evidence="3">DUF418 domain-containing protein</fullName>
    </submittedName>
</protein>
<sequence length="407" mass="45650">MSNIHHPDRNDRYAHIDALRGIAVFGILLVNIWSFIWGFNSLRYGVLPATASLFDVLSVAFVAFFAEQKFYPIFAFLFGASFVLITRSAKQKLGRWSDAEQLYRRRMKWLLACGIVHGVLIWFGDILTVYAIAGFWVLSGLANARLRKVRKHLYVWLGVFFALLLLNFFLGAQLFGADDLATQSKNEVYGVEAARMIYTYGGYFSIAVQRIRDYISVTTQSVFILPHIAVLFLLGVMSVRRGWLTQPWRHTTLWRRVRLIGFGIGIPFNLAWAALILSEAIDPLHPSPYSYIAYAWLPVGGVCLAAGYVACLMLAGPAIQRWAADWLAPVGRMALTNYLMQSLLCSVLIQGFGFGLGATLPPAGWLSIAFGVMLLQLLLSRWWLSTHTQGPLEALSRRYINKAKVAG</sequence>
<evidence type="ECO:0000259" key="2">
    <source>
        <dbReference type="Pfam" id="PF04235"/>
    </source>
</evidence>
<accession>A0ABW2ICZ7</accession>
<feature type="transmembrane region" description="Helical" evidence="1">
    <location>
        <begin position="46"/>
        <end position="64"/>
    </location>
</feature>
<feature type="transmembrane region" description="Helical" evidence="1">
    <location>
        <begin position="222"/>
        <end position="239"/>
    </location>
</feature>
<feature type="transmembrane region" description="Helical" evidence="1">
    <location>
        <begin position="335"/>
        <end position="357"/>
    </location>
</feature>
<feature type="domain" description="DUF418" evidence="2">
    <location>
        <begin position="239"/>
        <end position="400"/>
    </location>
</feature>
<feature type="transmembrane region" description="Helical" evidence="1">
    <location>
        <begin position="18"/>
        <end position="39"/>
    </location>
</feature>
<proteinExistence type="predicted"/>
<evidence type="ECO:0000313" key="3">
    <source>
        <dbReference type="EMBL" id="MFC7288968.1"/>
    </source>
</evidence>
<evidence type="ECO:0000256" key="1">
    <source>
        <dbReference type="SAM" id="Phobius"/>
    </source>
</evidence>
<keyword evidence="1" id="KW-0472">Membrane</keyword>
<feature type="transmembrane region" description="Helical" evidence="1">
    <location>
        <begin position="129"/>
        <end position="146"/>
    </location>
</feature>
<dbReference type="PANTHER" id="PTHR30590:SF2">
    <property type="entry name" value="INNER MEMBRANE PROTEIN"/>
    <property type="match status" value="1"/>
</dbReference>